<dbReference type="InterPro" id="IPR006976">
    <property type="entry name" value="VanZ-like"/>
</dbReference>
<dbReference type="Proteomes" id="UP001597362">
    <property type="component" value="Unassembled WGS sequence"/>
</dbReference>
<organism evidence="2 3">
    <name type="scientific">Paenibacillus yanchengensis</name>
    <dbReference type="NCBI Taxonomy" id="2035833"/>
    <lineage>
        <taxon>Bacteria</taxon>
        <taxon>Bacillati</taxon>
        <taxon>Bacillota</taxon>
        <taxon>Bacilli</taxon>
        <taxon>Bacillales</taxon>
        <taxon>Paenibacillaceae</taxon>
        <taxon>Paenibacillus</taxon>
    </lineage>
</organism>
<feature type="domain" description="VanZ-like" evidence="1">
    <location>
        <begin position="2"/>
        <end position="35"/>
    </location>
</feature>
<reference evidence="3" key="1">
    <citation type="journal article" date="2019" name="Int. J. Syst. Evol. Microbiol.">
        <title>The Global Catalogue of Microorganisms (GCM) 10K type strain sequencing project: providing services to taxonomists for standard genome sequencing and annotation.</title>
        <authorList>
            <consortium name="The Broad Institute Genomics Platform"/>
            <consortium name="The Broad Institute Genome Sequencing Center for Infectious Disease"/>
            <person name="Wu L."/>
            <person name="Ma J."/>
        </authorList>
    </citation>
    <scope>NUCLEOTIDE SEQUENCE [LARGE SCALE GENOMIC DNA]</scope>
    <source>
        <strain evidence="3">GH52</strain>
    </source>
</reference>
<dbReference type="RefSeq" id="WP_377775566.1">
    <property type="nucleotide sequence ID" value="NZ_JBHUHO010000049.1"/>
</dbReference>
<name>A0ABW4YQU0_9BACL</name>
<dbReference type="Pfam" id="PF04892">
    <property type="entry name" value="VanZ"/>
    <property type="match status" value="1"/>
</dbReference>
<gene>
    <name evidence="2" type="ORF">ACFSJH_20270</name>
</gene>
<evidence type="ECO:0000313" key="2">
    <source>
        <dbReference type="EMBL" id="MFD2118040.1"/>
    </source>
</evidence>
<evidence type="ECO:0000259" key="1">
    <source>
        <dbReference type="Pfam" id="PF04892"/>
    </source>
</evidence>
<accession>A0ABW4YQU0</accession>
<keyword evidence="3" id="KW-1185">Reference proteome</keyword>
<proteinExistence type="predicted"/>
<comment type="caution">
    <text evidence="2">The sequence shown here is derived from an EMBL/GenBank/DDBJ whole genome shotgun (WGS) entry which is preliminary data.</text>
</comment>
<dbReference type="EMBL" id="JBHUHO010000049">
    <property type="protein sequence ID" value="MFD2118040.1"/>
    <property type="molecule type" value="Genomic_DNA"/>
</dbReference>
<evidence type="ECO:0000313" key="3">
    <source>
        <dbReference type="Proteomes" id="UP001597362"/>
    </source>
</evidence>
<sequence length="52" mass="5507">MESAQALFSIGSFDVDDLILNSSGGLIGFVILKIFAKLSPKSNVIQARGKPI</sequence>
<protein>
    <submittedName>
        <fullName evidence="2">VanZ family protein</fullName>
    </submittedName>
</protein>